<dbReference type="AlphaFoldDB" id="A0A5F8ARF1"/>
<reference evidence="2" key="3">
    <citation type="submission" date="2025-08" db="UniProtKB">
        <authorList>
            <consortium name="Ensembl"/>
        </authorList>
    </citation>
    <scope>IDENTIFICATION</scope>
    <source>
        <strain evidence="2">17573</strain>
    </source>
</reference>
<proteinExistence type="predicted"/>
<dbReference type="PANTHER" id="PTHR12138">
    <property type="entry name" value="PRIMATE-EXPANDED PROTEIN FAMILY"/>
    <property type="match status" value="1"/>
</dbReference>
<dbReference type="PRINTS" id="PR02045">
    <property type="entry name" value="F138DOMAIN"/>
</dbReference>
<reference evidence="2" key="2">
    <citation type="submission" date="2019-01" db="EMBL/GenBank/DDBJ databases">
        <authorList>
            <person name="Graves T."/>
            <person name="Eichler E.E."/>
            <person name="Wilson R.K."/>
        </authorList>
    </citation>
    <scope>NUCLEOTIDE SEQUENCE [LARGE SCALE GENOMIC DNA]</scope>
    <source>
        <strain evidence="2">17573</strain>
    </source>
</reference>
<dbReference type="Bgee" id="ENSMMUG00000057769">
    <property type="expression patterns" value="Expressed in primary visual cortex"/>
</dbReference>
<evidence type="ECO:0000313" key="2">
    <source>
        <dbReference type="Ensembl" id="ENSMMUP00000079652.1"/>
    </source>
</evidence>
<protein>
    <recommendedName>
        <fullName evidence="4">Secreted protein</fullName>
    </recommendedName>
</protein>
<keyword evidence="3" id="KW-1185">Reference proteome</keyword>
<organism evidence="2 3">
    <name type="scientific">Macaca mulatta</name>
    <name type="common">Rhesus macaque</name>
    <dbReference type="NCBI Taxonomy" id="9544"/>
    <lineage>
        <taxon>Eukaryota</taxon>
        <taxon>Metazoa</taxon>
        <taxon>Chordata</taxon>
        <taxon>Craniata</taxon>
        <taxon>Vertebrata</taxon>
        <taxon>Euteleostomi</taxon>
        <taxon>Mammalia</taxon>
        <taxon>Eutheria</taxon>
        <taxon>Euarchontoglires</taxon>
        <taxon>Primates</taxon>
        <taxon>Haplorrhini</taxon>
        <taxon>Catarrhini</taxon>
        <taxon>Cercopithecidae</taxon>
        <taxon>Cercopithecinae</taxon>
        <taxon>Macaca</taxon>
    </lineage>
</organism>
<evidence type="ECO:0000256" key="1">
    <source>
        <dbReference type="SAM" id="SignalP"/>
    </source>
</evidence>
<reference evidence="3" key="1">
    <citation type="journal article" date="2007" name="Science">
        <title>Evolutionary and biomedical insights from the rhesus macaque genome.</title>
        <authorList>
            <person name="Gibbs R.A."/>
            <person name="Rogers J."/>
            <person name="Katze M.G."/>
            <person name="Bumgarner R."/>
            <person name="Weinstock G.M."/>
            <person name="Mardis E.R."/>
            <person name="Remington K.A."/>
            <person name="Strausberg R.L."/>
            <person name="Venter J.C."/>
            <person name="Wilson R.K."/>
            <person name="Batzer M.A."/>
            <person name="Bustamante C.D."/>
            <person name="Eichler E.E."/>
            <person name="Hahn M.W."/>
            <person name="Hardison R.C."/>
            <person name="Makova K.D."/>
            <person name="Miller W."/>
            <person name="Milosavljevic A."/>
            <person name="Palermo R.E."/>
            <person name="Siepel A."/>
            <person name="Sikela J.M."/>
            <person name="Attaway T."/>
            <person name="Bell S."/>
            <person name="Bernard K.E."/>
            <person name="Buhay C.J."/>
            <person name="Chandrabose M.N."/>
            <person name="Dao M."/>
            <person name="Davis C."/>
            <person name="Delehaunty K.D."/>
            <person name="Ding Y."/>
            <person name="Dinh H.H."/>
            <person name="Dugan-Rocha S."/>
            <person name="Fulton L.A."/>
            <person name="Gabisi R.A."/>
            <person name="Garner T.T."/>
            <person name="Godfrey J."/>
            <person name="Hawes A.C."/>
            <person name="Hernandez J."/>
            <person name="Hines S."/>
            <person name="Holder M."/>
            <person name="Hume J."/>
            <person name="Jhangiani S.N."/>
            <person name="Joshi V."/>
            <person name="Khan Z.M."/>
            <person name="Kirkness E.F."/>
            <person name="Cree A."/>
            <person name="Fowler R.G."/>
            <person name="Lee S."/>
            <person name="Lewis L.R."/>
            <person name="Li Z."/>
            <person name="Liu Y.-S."/>
            <person name="Moore S.M."/>
            <person name="Muzny D."/>
            <person name="Nazareth L.V."/>
            <person name="Ngo D.N."/>
            <person name="Okwuonu G.O."/>
            <person name="Pai G."/>
            <person name="Parker D."/>
            <person name="Paul H.A."/>
            <person name="Pfannkoch C."/>
            <person name="Pohl C.S."/>
            <person name="Rogers Y.-H.C."/>
            <person name="Ruiz S.J."/>
            <person name="Sabo A."/>
            <person name="Santibanez J."/>
            <person name="Schneider B.W."/>
            <person name="Smith S.M."/>
            <person name="Sodergren E."/>
            <person name="Svatek A.F."/>
            <person name="Utterback T.R."/>
            <person name="Vattathil S."/>
            <person name="Warren W."/>
            <person name="White C.S."/>
            <person name="Chinwalla A.T."/>
            <person name="Feng Y."/>
            <person name="Halpern A.L."/>
            <person name="Hillier L.W."/>
            <person name="Huang X."/>
            <person name="Minx P."/>
            <person name="Nelson J.O."/>
            <person name="Pepin K.H."/>
            <person name="Qin X."/>
            <person name="Sutton G.G."/>
            <person name="Venter E."/>
            <person name="Walenz B.P."/>
            <person name="Wallis J.W."/>
            <person name="Worley K.C."/>
            <person name="Yang S.-P."/>
            <person name="Jones S.M."/>
            <person name="Marra M.A."/>
            <person name="Rocchi M."/>
            <person name="Schein J.E."/>
            <person name="Baertsch R."/>
            <person name="Clarke L."/>
            <person name="Csuros M."/>
            <person name="Glasscock J."/>
            <person name="Harris R.A."/>
            <person name="Havlak P."/>
            <person name="Jackson A.R."/>
            <person name="Jiang H."/>
            <person name="Liu Y."/>
            <person name="Messina D.N."/>
            <person name="Shen Y."/>
            <person name="Song H.X.-Z."/>
            <person name="Wylie T."/>
            <person name="Zhang L."/>
            <person name="Birney E."/>
            <person name="Han K."/>
            <person name="Konkel M.K."/>
            <person name="Lee J."/>
            <person name="Smit A.F.A."/>
            <person name="Ullmer B."/>
            <person name="Wang H."/>
            <person name="Xing J."/>
            <person name="Burhans R."/>
            <person name="Cheng Z."/>
            <person name="Karro J.E."/>
            <person name="Ma J."/>
            <person name="Raney B."/>
            <person name="She X."/>
            <person name="Cox M.J."/>
            <person name="Demuth J.P."/>
            <person name="Dumas L.J."/>
            <person name="Han S.-G."/>
            <person name="Hopkins J."/>
            <person name="Karimpour-Fard A."/>
            <person name="Kim Y.H."/>
            <person name="Pollack J.R."/>
            <person name="Vinar T."/>
            <person name="Addo-Quaye C."/>
            <person name="Degenhardt J."/>
            <person name="Denby A."/>
            <person name="Hubisz M.J."/>
            <person name="Indap A."/>
            <person name="Kosiol C."/>
            <person name="Lahn B.T."/>
            <person name="Lawson H.A."/>
            <person name="Marklein A."/>
            <person name="Nielsen R."/>
            <person name="Vallender E.J."/>
            <person name="Clark A.G."/>
            <person name="Ferguson B."/>
            <person name="Hernandez R.D."/>
            <person name="Hirani K."/>
            <person name="Kehrer-Sawatzki H."/>
            <person name="Kolb J."/>
            <person name="Patil S."/>
            <person name="Pu L.-L."/>
            <person name="Ren Y."/>
            <person name="Smith D.G."/>
            <person name="Wheeler D.A."/>
            <person name="Schenck I."/>
            <person name="Ball E.V."/>
            <person name="Chen R."/>
            <person name="Cooper D.N."/>
            <person name="Giardine B."/>
            <person name="Hsu F."/>
            <person name="Kent W.J."/>
            <person name="Lesk A."/>
            <person name="Nelson D.L."/>
            <person name="O'brien W.E."/>
            <person name="Pruefer K."/>
            <person name="Stenson P.D."/>
            <person name="Wallace J.C."/>
            <person name="Ke H."/>
            <person name="Liu X.-M."/>
            <person name="Wang P."/>
            <person name="Xiang A.P."/>
            <person name="Yang F."/>
            <person name="Barber G.P."/>
            <person name="Haussler D."/>
            <person name="Karolchik D."/>
            <person name="Kern A.D."/>
            <person name="Kuhn R.M."/>
            <person name="Smith K.E."/>
            <person name="Zwieg A.S."/>
        </authorList>
    </citation>
    <scope>NUCLEOTIDE SEQUENCE [LARGE SCALE GENOMIC DNA]</scope>
    <source>
        <strain evidence="3">17573</strain>
    </source>
</reference>
<feature type="chain" id="PRO_5023814118" description="Secreted protein" evidence="1">
    <location>
        <begin position="17"/>
        <end position="168"/>
    </location>
</feature>
<sequence>FLSYIIFFVCLRRSLALSLRLECSGAILAHCNLRLLGSRDSLAPASRVAGTTGKHHHAQLIFVFLVETEFHHIGQAGLEPLTSSDLPASASQSTEITGMSHCTRPSFNFYFKFRGTWDVLSHYQPIPCGKITWRRTKTLLLTASAELQANSQHQLPAWRVSHFEFQPC</sequence>
<dbReference type="Ensembl" id="ENSMMUT00000101046.1">
    <property type="protein sequence ID" value="ENSMMUP00000079652.1"/>
    <property type="gene ID" value="ENSMMUG00000057769.1"/>
</dbReference>
<dbReference type="Proteomes" id="UP000006718">
    <property type="component" value="Chromosome 2"/>
</dbReference>
<dbReference type="InParanoid" id="A0A5F8ARF1"/>
<dbReference type="GeneTree" id="ENSGT01150000286943"/>
<reference evidence="2" key="4">
    <citation type="submission" date="2025-09" db="UniProtKB">
        <authorList>
            <consortium name="Ensembl"/>
        </authorList>
    </citation>
    <scope>IDENTIFICATION</scope>
    <source>
        <strain evidence="2">17573</strain>
    </source>
</reference>
<accession>A0A5F8ARF1</accession>
<dbReference type="VEuPathDB" id="HostDB:ENSMMUG00000057769"/>
<name>A0A5F8ARF1_MACMU</name>
<keyword evidence="1" id="KW-0732">Signal</keyword>
<feature type="signal peptide" evidence="1">
    <location>
        <begin position="1"/>
        <end position="16"/>
    </location>
</feature>
<dbReference type="PANTHER" id="PTHR12138:SF135">
    <property type="entry name" value="SAM DOMAIN-CONTAINING PROTEIN"/>
    <property type="match status" value="1"/>
</dbReference>
<evidence type="ECO:0008006" key="4">
    <source>
        <dbReference type="Google" id="ProtNLM"/>
    </source>
</evidence>
<evidence type="ECO:0000313" key="3">
    <source>
        <dbReference type="Proteomes" id="UP000006718"/>
    </source>
</evidence>